<dbReference type="AntiFam" id="ANF00013">
    <property type="entry name" value="tRNA translation"/>
</dbReference>
<accession>A0A9Q1H294</accession>
<evidence type="ECO:0000313" key="1">
    <source>
        <dbReference type="EMBL" id="KAJ8032532.1"/>
    </source>
</evidence>
<sequence>MLLISLIGDVSVPIVTDRLYGQVVRASDLQPEGLGFKSWPGHTKDFKNGTYCLCTWCSA</sequence>
<protein>
    <submittedName>
        <fullName evidence="1">Uncharacterized protein</fullName>
    </submittedName>
</protein>
<reference evidence="1" key="1">
    <citation type="submission" date="2021-10" db="EMBL/GenBank/DDBJ databases">
        <title>Tropical sea cucumber genome reveals ecological adaptation and Cuvierian tubules defense mechanism.</title>
        <authorList>
            <person name="Chen T."/>
        </authorList>
    </citation>
    <scope>NUCLEOTIDE SEQUENCE</scope>
    <source>
        <strain evidence="1">Nanhai2018</strain>
        <tissue evidence="1">Muscle</tissue>
    </source>
</reference>
<gene>
    <name evidence="1" type="ORF">HOLleu_26083</name>
</gene>
<comment type="caution">
    <text evidence="1">The sequence shown here is derived from an EMBL/GenBank/DDBJ whole genome shotgun (WGS) entry which is preliminary data.</text>
</comment>
<dbReference type="AlphaFoldDB" id="A0A9Q1H294"/>
<organism evidence="1 2">
    <name type="scientific">Holothuria leucospilota</name>
    <name type="common">Black long sea cucumber</name>
    <name type="synonym">Mertensiothuria leucospilota</name>
    <dbReference type="NCBI Taxonomy" id="206669"/>
    <lineage>
        <taxon>Eukaryota</taxon>
        <taxon>Metazoa</taxon>
        <taxon>Echinodermata</taxon>
        <taxon>Eleutherozoa</taxon>
        <taxon>Echinozoa</taxon>
        <taxon>Holothuroidea</taxon>
        <taxon>Aspidochirotacea</taxon>
        <taxon>Aspidochirotida</taxon>
        <taxon>Holothuriidae</taxon>
        <taxon>Holothuria</taxon>
    </lineage>
</organism>
<dbReference type="Proteomes" id="UP001152320">
    <property type="component" value="Chromosome 12"/>
</dbReference>
<proteinExistence type="predicted"/>
<dbReference type="EMBL" id="JAIZAY010000012">
    <property type="protein sequence ID" value="KAJ8032532.1"/>
    <property type="molecule type" value="Genomic_DNA"/>
</dbReference>
<keyword evidence="2" id="KW-1185">Reference proteome</keyword>
<evidence type="ECO:0000313" key="2">
    <source>
        <dbReference type="Proteomes" id="UP001152320"/>
    </source>
</evidence>
<name>A0A9Q1H294_HOLLE</name>